<keyword evidence="5" id="KW-0472">Membrane</keyword>
<gene>
    <name evidence="6" type="ORF">ENF18_06215</name>
</gene>
<evidence type="ECO:0000256" key="1">
    <source>
        <dbReference type="ARBA" id="ARBA00004167"/>
    </source>
</evidence>
<dbReference type="Gene3D" id="3.20.20.140">
    <property type="entry name" value="Metal-dependent hydrolases"/>
    <property type="match status" value="1"/>
</dbReference>
<dbReference type="Gene3D" id="2.130.10.130">
    <property type="entry name" value="Integrin alpha, N-terminal"/>
    <property type="match status" value="2"/>
</dbReference>
<reference evidence="6" key="1">
    <citation type="journal article" date="2020" name="mSystems">
        <title>Genome- and Community-Level Interaction Insights into Carbon Utilization and Element Cycling Functions of Hydrothermarchaeota in Hydrothermal Sediment.</title>
        <authorList>
            <person name="Zhou Z."/>
            <person name="Liu Y."/>
            <person name="Xu W."/>
            <person name="Pan J."/>
            <person name="Luo Z.H."/>
            <person name="Li M."/>
        </authorList>
    </citation>
    <scope>NUCLEOTIDE SEQUENCE [LARGE SCALE GENOMIC DNA]</scope>
    <source>
        <strain evidence="6">HyVt-102</strain>
    </source>
</reference>
<comment type="caution">
    <text evidence="6">The sequence shown here is derived from an EMBL/GenBank/DDBJ whole genome shotgun (WGS) entry which is preliminary data.</text>
</comment>
<dbReference type="Proteomes" id="UP000885847">
    <property type="component" value="Unassembled WGS sequence"/>
</dbReference>
<keyword evidence="2" id="KW-0812">Transmembrane</keyword>
<proteinExistence type="predicted"/>
<keyword evidence="3" id="KW-0732">Signal</keyword>
<name>A0A7C0VC83_UNCW3</name>
<dbReference type="EMBL" id="DQWE01000293">
    <property type="protein sequence ID" value="HDI83369.1"/>
    <property type="molecule type" value="Genomic_DNA"/>
</dbReference>
<evidence type="ECO:0000256" key="2">
    <source>
        <dbReference type="ARBA" id="ARBA00022692"/>
    </source>
</evidence>
<dbReference type="Pfam" id="PF13517">
    <property type="entry name" value="FG-GAP_3"/>
    <property type="match status" value="1"/>
</dbReference>
<sequence length="820" mass="91551">MRKTLFLILFFSSFLYSEDKVIPQWLNGDIHIHSTYSKGILGTGPGDGTPYQLTERALNPDPLQSKLDFIVITDSNYAFESGQWDNLIADCNNVTNLYINFLASAGTEIGGNNGHTGAILFKILPSDVSNWDDLSNFQKIIQIHNYGGLAVANHACGGSAWGFGSYNFEDGGDCSEIIDCIEIYNGMWQFDCQTDMYGNPCGDAIALQKWEEFLLEGKRIVAVGGSDCHTYNEDVPGSRDPDVNPYNWRVPLAFPHNQILIKHWPADFCIDSLRKRIKEGRVVVADFKDQKMRFQVIYDAPDENLPSEGVHEIGDNIFVKSSTPGNLMIHIEGTYRYFGGMPGGGWEGGTYVRVWKGKVGGEKTCIYSHEHDQYYWAPGNPRSYVEYGIVGTDELHPYLEFPLNDVNTWEPGWYWLRCEYVRHTNIPEGWYGCGFVFSNPIWIYIGPPGSVVYTEGIMDISPALMDINDDGKQEIFFACDDGDGDGKGKVYAYDSDWNLMWAKNVQGDIGANPCVSDLDNDGNYEFIVATVSGWFYVLDVVDGNPIQGWPVSLNAECYSSPACGDLDGDGIKEIVIGSSNGVYVLSPGGSIHDIEWIGWSFYAGINLVDIDKDGDLDILATPSTNDHAYIFPIWMDYEGGKLIVVQTDVKMLPRRNGRAVKIPEKFGKPESFNYYNIATPAVGDIDGDGWIDVISIETGIDGNIVHRWEYTYSHGWRVSEVWQDRNWGEIMGMYSSPVITDVDNDGKGEVIVAGNYDPGINFGYLKLKCYEHTGEIKWHKEITGYDVWPNSPYSSPALGDIDNDGKEEIVIGSDIGNLYS</sequence>
<evidence type="ECO:0000256" key="4">
    <source>
        <dbReference type="ARBA" id="ARBA00022989"/>
    </source>
</evidence>
<dbReference type="GO" id="GO:0016020">
    <property type="term" value="C:membrane"/>
    <property type="evidence" value="ECO:0007669"/>
    <property type="project" value="UniProtKB-SubCell"/>
</dbReference>
<dbReference type="InterPro" id="IPR013517">
    <property type="entry name" value="FG-GAP"/>
</dbReference>
<dbReference type="PANTHER" id="PTHR21419">
    <property type="match status" value="1"/>
</dbReference>
<protein>
    <submittedName>
        <fullName evidence="6">Uncharacterized protein</fullName>
    </submittedName>
</protein>
<organism evidence="6">
    <name type="scientific">candidate division WOR-3 bacterium</name>
    <dbReference type="NCBI Taxonomy" id="2052148"/>
    <lineage>
        <taxon>Bacteria</taxon>
        <taxon>Bacteria division WOR-3</taxon>
    </lineage>
</organism>
<accession>A0A7C0VC83</accession>
<evidence type="ECO:0000256" key="5">
    <source>
        <dbReference type="ARBA" id="ARBA00023136"/>
    </source>
</evidence>
<dbReference type="InterPro" id="IPR028994">
    <property type="entry name" value="Integrin_alpha_N"/>
</dbReference>
<dbReference type="InterPro" id="IPR016195">
    <property type="entry name" value="Pol/histidinol_Pase-like"/>
</dbReference>
<dbReference type="SUPFAM" id="SSF69318">
    <property type="entry name" value="Integrin alpha N-terminal domain"/>
    <property type="match status" value="2"/>
</dbReference>
<evidence type="ECO:0000256" key="3">
    <source>
        <dbReference type="ARBA" id="ARBA00022729"/>
    </source>
</evidence>
<dbReference type="InterPro" id="IPR045232">
    <property type="entry name" value="FAM234"/>
</dbReference>
<dbReference type="AlphaFoldDB" id="A0A7C0VC83"/>
<dbReference type="PANTHER" id="PTHR21419:SF23">
    <property type="entry name" value="PROTEIN DEFECTIVE IN EXINE FORMATION 1"/>
    <property type="match status" value="1"/>
</dbReference>
<evidence type="ECO:0000313" key="6">
    <source>
        <dbReference type="EMBL" id="HDI83369.1"/>
    </source>
</evidence>
<comment type="subcellular location">
    <subcellularLocation>
        <location evidence="1">Membrane</location>
        <topology evidence="1">Single-pass membrane protein</topology>
    </subcellularLocation>
</comment>
<feature type="non-terminal residue" evidence="6">
    <location>
        <position position="820"/>
    </location>
</feature>
<keyword evidence="4" id="KW-1133">Transmembrane helix</keyword>
<dbReference type="SUPFAM" id="SSF89550">
    <property type="entry name" value="PHP domain-like"/>
    <property type="match status" value="1"/>
</dbReference>